<name>A0A0L6UQX5_9BASI</name>
<comment type="caution">
    <text evidence="1">The sequence shown here is derived from an EMBL/GenBank/DDBJ whole genome shotgun (WGS) entry which is preliminary data.</text>
</comment>
<dbReference type="Proteomes" id="UP000037035">
    <property type="component" value="Unassembled WGS sequence"/>
</dbReference>
<protein>
    <submittedName>
        <fullName evidence="1">Uncharacterized protein</fullName>
    </submittedName>
</protein>
<reference evidence="1 2" key="1">
    <citation type="submission" date="2015-08" db="EMBL/GenBank/DDBJ databases">
        <title>Next Generation Sequencing and Analysis of the Genome of Puccinia sorghi L Schw, the Causal Agent of Maize Common Rust.</title>
        <authorList>
            <person name="Rochi L."/>
            <person name="Burguener G."/>
            <person name="Darino M."/>
            <person name="Turjanski A."/>
            <person name="Kreff E."/>
            <person name="Dieguez M.J."/>
            <person name="Sacco F."/>
        </authorList>
    </citation>
    <scope>NUCLEOTIDE SEQUENCE [LARGE SCALE GENOMIC DNA]</scope>
    <source>
        <strain evidence="1 2">RO10H11247</strain>
    </source>
</reference>
<sequence>MFLSGIFCLKKNKSNHPKPFCYGFFRFFLILDLMSAHQGEMTITITLPQPLESSLQRIISSFLLCKLVIDCLTLVVFDRLRQSKSRTMSNFSSWVA</sequence>
<accession>A0A0L6UQX5</accession>
<dbReference type="AlphaFoldDB" id="A0A0L6UQX5"/>
<evidence type="ECO:0000313" key="2">
    <source>
        <dbReference type="Proteomes" id="UP000037035"/>
    </source>
</evidence>
<organism evidence="1 2">
    <name type="scientific">Puccinia sorghi</name>
    <dbReference type="NCBI Taxonomy" id="27349"/>
    <lineage>
        <taxon>Eukaryota</taxon>
        <taxon>Fungi</taxon>
        <taxon>Dikarya</taxon>
        <taxon>Basidiomycota</taxon>
        <taxon>Pucciniomycotina</taxon>
        <taxon>Pucciniomycetes</taxon>
        <taxon>Pucciniales</taxon>
        <taxon>Pucciniaceae</taxon>
        <taxon>Puccinia</taxon>
    </lineage>
</organism>
<gene>
    <name evidence="1" type="ORF">VP01_416g6</name>
</gene>
<evidence type="ECO:0000313" key="1">
    <source>
        <dbReference type="EMBL" id="KNZ50931.1"/>
    </source>
</evidence>
<dbReference type="VEuPathDB" id="FungiDB:VP01_416g6"/>
<keyword evidence="2" id="KW-1185">Reference proteome</keyword>
<dbReference type="EMBL" id="LAVV01009246">
    <property type="protein sequence ID" value="KNZ50931.1"/>
    <property type="molecule type" value="Genomic_DNA"/>
</dbReference>
<proteinExistence type="predicted"/>